<sequence length="420" mass="42587">MTGDMAEWYDDCRSSTNVVVRFRSYSSRSGRFPSMSARSYLLAAGAFAVGTSAYVVSGVLPAVSAELDVSVTAAGQLTTAFALAYAVSAPLIATVTARWERRRLLLAALLVAAAGNAISAIATTYPLLLGGRIVAALGAAAYTPAATLFATVLRPPEERGRAVAIVFGGLTLSLALGVPLSSLLAGGIGYRWVFALVAFVSVLAAAAVRLQLPYLAGSPAVPLRERFAVAADGRVLTVLAITVFGVVATMSVYIYVVPLLTATTGLTGSTIGSLLLAYGLGALVGNAAGGRSTDRFGSIPTLFATLAGFVVMIATLPFTATTAVGAAVALFVWSVFTWSFNPPVQSLLLELAPSGGLVLSLNASAIYFGMGLAGVLGGTVIGAVGVLALPEVGAVLGLVVLGLLLALRSGGRRTAPALAD</sequence>
<keyword evidence="3 6" id="KW-0812">Transmembrane</keyword>
<dbReference type="PANTHER" id="PTHR43124:SF10">
    <property type="entry name" value="PURINE EFFLUX PUMP PBUE"/>
    <property type="match status" value="1"/>
</dbReference>
<feature type="transmembrane region" description="Helical" evidence="6">
    <location>
        <begin position="347"/>
        <end position="368"/>
    </location>
</feature>
<keyword evidence="9" id="KW-1185">Reference proteome</keyword>
<dbReference type="PANTHER" id="PTHR43124">
    <property type="entry name" value="PURINE EFFLUX PUMP PBUE"/>
    <property type="match status" value="1"/>
</dbReference>
<reference evidence="8 9" key="1">
    <citation type="journal article" date="2019" name="Int. J. Syst. Evol. Microbiol.">
        <title>The Global Catalogue of Microorganisms (GCM) 10K type strain sequencing project: providing services to taxonomists for standard genome sequencing and annotation.</title>
        <authorList>
            <consortium name="The Broad Institute Genomics Platform"/>
            <consortium name="The Broad Institute Genome Sequencing Center for Infectious Disease"/>
            <person name="Wu L."/>
            <person name="Ma J."/>
        </authorList>
    </citation>
    <scope>NUCLEOTIDE SEQUENCE [LARGE SCALE GENOMIC DNA]</scope>
    <source>
        <strain evidence="8 9">JCM 11117</strain>
    </source>
</reference>
<evidence type="ECO:0000256" key="5">
    <source>
        <dbReference type="ARBA" id="ARBA00023136"/>
    </source>
</evidence>
<evidence type="ECO:0000256" key="3">
    <source>
        <dbReference type="ARBA" id="ARBA00022692"/>
    </source>
</evidence>
<dbReference type="InterPro" id="IPR036259">
    <property type="entry name" value="MFS_trans_sf"/>
</dbReference>
<feature type="transmembrane region" description="Helical" evidence="6">
    <location>
        <begin position="192"/>
        <end position="212"/>
    </location>
</feature>
<keyword evidence="5 6" id="KW-0472">Membrane</keyword>
<evidence type="ECO:0000259" key="7">
    <source>
        <dbReference type="PROSITE" id="PS50850"/>
    </source>
</evidence>
<feature type="transmembrane region" description="Helical" evidence="6">
    <location>
        <begin position="40"/>
        <end position="63"/>
    </location>
</feature>
<feature type="transmembrane region" description="Helical" evidence="6">
    <location>
        <begin position="133"/>
        <end position="153"/>
    </location>
</feature>
<feature type="transmembrane region" description="Helical" evidence="6">
    <location>
        <begin position="296"/>
        <end position="316"/>
    </location>
</feature>
<dbReference type="Proteomes" id="UP001499967">
    <property type="component" value="Unassembled WGS sequence"/>
</dbReference>
<evidence type="ECO:0000256" key="1">
    <source>
        <dbReference type="ARBA" id="ARBA00004651"/>
    </source>
</evidence>
<comment type="caution">
    <text evidence="8">The sequence shown here is derived from an EMBL/GenBank/DDBJ whole genome shotgun (WGS) entry which is preliminary data.</text>
</comment>
<feature type="transmembrane region" description="Helical" evidence="6">
    <location>
        <begin position="262"/>
        <end position="284"/>
    </location>
</feature>
<evidence type="ECO:0000256" key="2">
    <source>
        <dbReference type="ARBA" id="ARBA00022475"/>
    </source>
</evidence>
<name>A0ABN1NK31_9PSEU</name>
<evidence type="ECO:0000256" key="4">
    <source>
        <dbReference type="ARBA" id="ARBA00022989"/>
    </source>
</evidence>
<dbReference type="PROSITE" id="PS50850">
    <property type="entry name" value="MFS"/>
    <property type="match status" value="1"/>
</dbReference>
<keyword evidence="2" id="KW-1003">Cell membrane</keyword>
<evidence type="ECO:0000256" key="6">
    <source>
        <dbReference type="SAM" id="Phobius"/>
    </source>
</evidence>
<dbReference type="SUPFAM" id="SSF103473">
    <property type="entry name" value="MFS general substrate transporter"/>
    <property type="match status" value="1"/>
</dbReference>
<feature type="transmembrane region" description="Helical" evidence="6">
    <location>
        <begin position="322"/>
        <end position="340"/>
    </location>
</feature>
<dbReference type="InterPro" id="IPR020846">
    <property type="entry name" value="MFS_dom"/>
</dbReference>
<feature type="transmembrane region" description="Helical" evidence="6">
    <location>
        <begin position="165"/>
        <end position="186"/>
    </location>
</feature>
<protein>
    <submittedName>
        <fullName evidence="8">MFS transporter</fullName>
    </submittedName>
</protein>
<feature type="transmembrane region" description="Helical" evidence="6">
    <location>
        <begin position="104"/>
        <end position="127"/>
    </location>
</feature>
<dbReference type="InterPro" id="IPR011701">
    <property type="entry name" value="MFS"/>
</dbReference>
<dbReference type="Gene3D" id="1.20.1250.20">
    <property type="entry name" value="MFS general substrate transporter like domains"/>
    <property type="match status" value="2"/>
</dbReference>
<dbReference type="InterPro" id="IPR050189">
    <property type="entry name" value="MFS_Efflux_Transporters"/>
</dbReference>
<feature type="transmembrane region" description="Helical" evidence="6">
    <location>
        <begin position="69"/>
        <end position="92"/>
    </location>
</feature>
<dbReference type="EMBL" id="BAAAHP010000361">
    <property type="protein sequence ID" value="GAA0910279.1"/>
    <property type="molecule type" value="Genomic_DNA"/>
</dbReference>
<keyword evidence="4 6" id="KW-1133">Transmembrane helix</keyword>
<evidence type="ECO:0000313" key="8">
    <source>
        <dbReference type="EMBL" id="GAA0910279.1"/>
    </source>
</evidence>
<accession>A0ABN1NK31</accession>
<gene>
    <name evidence="8" type="ORF">GCM10009559_80770</name>
</gene>
<dbReference type="Pfam" id="PF07690">
    <property type="entry name" value="MFS_1"/>
    <property type="match status" value="2"/>
</dbReference>
<proteinExistence type="predicted"/>
<evidence type="ECO:0000313" key="9">
    <source>
        <dbReference type="Proteomes" id="UP001499967"/>
    </source>
</evidence>
<feature type="domain" description="Major facilitator superfamily (MFS) profile" evidence="7">
    <location>
        <begin position="38"/>
        <end position="409"/>
    </location>
</feature>
<organism evidence="8 9">
    <name type="scientific">Pseudonocardia zijingensis</name>
    <dbReference type="NCBI Taxonomy" id="153376"/>
    <lineage>
        <taxon>Bacteria</taxon>
        <taxon>Bacillati</taxon>
        <taxon>Actinomycetota</taxon>
        <taxon>Actinomycetes</taxon>
        <taxon>Pseudonocardiales</taxon>
        <taxon>Pseudonocardiaceae</taxon>
        <taxon>Pseudonocardia</taxon>
    </lineage>
</organism>
<comment type="subcellular location">
    <subcellularLocation>
        <location evidence="1">Cell membrane</location>
        <topology evidence="1">Multi-pass membrane protein</topology>
    </subcellularLocation>
</comment>
<feature type="transmembrane region" description="Helical" evidence="6">
    <location>
        <begin position="233"/>
        <end position="256"/>
    </location>
</feature>
<feature type="transmembrane region" description="Helical" evidence="6">
    <location>
        <begin position="380"/>
        <end position="407"/>
    </location>
</feature>
<dbReference type="CDD" id="cd17324">
    <property type="entry name" value="MFS_NepI_like"/>
    <property type="match status" value="1"/>
</dbReference>